<keyword evidence="2" id="KW-1185">Reference proteome</keyword>
<dbReference type="Proteomes" id="UP000078541">
    <property type="component" value="Unassembled WGS sequence"/>
</dbReference>
<sequence length="185" mass="20459">RCVQDRPVRERCGTQITGCVGNEEEDNCERAEVGTARRKRRFEKQFAAGKDEEIASRSVLPRAWMACESVQVAAAGDETDLGHGPEGWATPLIPVFFSLCHPLGAARPRFQGMEVRSALPHIDCGENYRVPASVLVLNLRTLSIQRSAASLEKSEALPHVGATTRVHHIRIKPARTSYKQKNICT</sequence>
<evidence type="ECO:0000313" key="2">
    <source>
        <dbReference type="Proteomes" id="UP000078541"/>
    </source>
</evidence>
<organism evidence="1 2">
    <name type="scientific">Trachymyrmex septentrionalis</name>
    <dbReference type="NCBI Taxonomy" id="34720"/>
    <lineage>
        <taxon>Eukaryota</taxon>
        <taxon>Metazoa</taxon>
        <taxon>Ecdysozoa</taxon>
        <taxon>Arthropoda</taxon>
        <taxon>Hexapoda</taxon>
        <taxon>Insecta</taxon>
        <taxon>Pterygota</taxon>
        <taxon>Neoptera</taxon>
        <taxon>Endopterygota</taxon>
        <taxon>Hymenoptera</taxon>
        <taxon>Apocrita</taxon>
        <taxon>Aculeata</taxon>
        <taxon>Formicoidea</taxon>
        <taxon>Formicidae</taxon>
        <taxon>Myrmicinae</taxon>
        <taxon>Trachymyrmex</taxon>
    </lineage>
</organism>
<feature type="non-terminal residue" evidence="1">
    <location>
        <position position="1"/>
    </location>
</feature>
<dbReference type="AlphaFoldDB" id="A0A195F8L4"/>
<accession>A0A195F8L4</accession>
<proteinExistence type="predicted"/>
<name>A0A195F8L4_9HYME</name>
<dbReference type="EMBL" id="KQ981727">
    <property type="protein sequence ID" value="KYN36783.1"/>
    <property type="molecule type" value="Genomic_DNA"/>
</dbReference>
<protein>
    <submittedName>
        <fullName evidence="1">Uncharacterized protein</fullName>
    </submittedName>
</protein>
<evidence type="ECO:0000313" key="1">
    <source>
        <dbReference type="EMBL" id="KYN36783.1"/>
    </source>
</evidence>
<reference evidence="1 2" key="1">
    <citation type="submission" date="2016-03" db="EMBL/GenBank/DDBJ databases">
        <title>Trachymyrmex septentrionalis WGS genome.</title>
        <authorList>
            <person name="Nygaard S."/>
            <person name="Hu H."/>
            <person name="Boomsma J."/>
            <person name="Zhang G."/>
        </authorList>
    </citation>
    <scope>NUCLEOTIDE SEQUENCE [LARGE SCALE GENOMIC DNA]</scope>
    <source>
        <strain evidence="1">Tsep2-gDNA-1</strain>
        <tissue evidence="1">Whole body</tissue>
    </source>
</reference>
<gene>
    <name evidence="1" type="ORF">ALC56_08574</name>
</gene>